<dbReference type="OrthoDB" id="11397at2157"/>
<keyword evidence="4" id="KW-0346">Stress response</keyword>
<proteinExistence type="predicted"/>
<name>C7NUA4_HALUD</name>
<dbReference type="HOGENOM" id="CLU_881685_0_0_2"/>
<evidence type="ECO:0000259" key="3">
    <source>
        <dbReference type="PROSITE" id="PS50076"/>
    </source>
</evidence>
<feature type="transmembrane region" description="Helical" evidence="2">
    <location>
        <begin position="218"/>
        <end position="240"/>
    </location>
</feature>
<dbReference type="Gene3D" id="1.10.287.110">
    <property type="entry name" value="DnaJ domain"/>
    <property type="match status" value="1"/>
</dbReference>
<dbReference type="GeneID" id="8383089"/>
<dbReference type="PROSITE" id="PS50076">
    <property type="entry name" value="DNAJ_2"/>
    <property type="match status" value="1"/>
</dbReference>
<dbReference type="Proteomes" id="UP000002071">
    <property type="component" value="Chromosome"/>
</dbReference>
<dbReference type="STRING" id="519442.Huta_0816"/>
<organism evidence="4 5">
    <name type="scientific">Halorhabdus utahensis (strain DSM 12940 / JCM 11049 / AX-2)</name>
    <dbReference type="NCBI Taxonomy" id="519442"/>
    <lineage>
        <taxon>Archaea</taxon>
        <taxon>Methanobacteriati</taxon>
        <taxon>Methanobacteriota</taxon>
        <taxon>Stenosarchaea group</taxon>
        <taxon>Halobacteria</taxon>
        <taxon>Halobacteriales</taxon>
        <taxon>Haloarculaceae</taxon>
        <taxon>Halorhabdus</taxon>
    </lineage>
</organism>
<gene>
    <name evidence="4" type="ordered locus">Huta_0816</name>
</gene>
<accession>C7NUA4</accession>
<dbReference type="InterPro" id="IPR052763">
    <property type="entry name" value="DnaJ_C4"/>
</dbReference>
<feature type="compositionally biased region" description="Low complexity" evidence="1">
    <location>
        <begin position="80"/>
        <end position="107"/>
    </location>
</feature>
<dbReference type="PANTHER" id="PTHR44825">
    <property type="match status" value="1"/>
</dbReference>
<feature type="transmembrane region" description="Helical" evidence="2">
    <location>
        <begin position="194"/>
        <end position="211"/>
    </location>
</feature>
<dbReference type="CDD" id="cd06257">
    <property type="entry name" value="DnaJ"/>
    <property type="match status" value="1"/>
</dbReference>
<dbReference type="SUPFAM" id="SSF46565">
    <property type="entry name" value="Chaperone J-domain"/>
    <property type="match status" value="1"/>
</dbReference>
<dbReference type="eggNOG" id="arCOG02846">
    <property type="taxonomic scope" value="Archaea"/>
</dbReference>
<evidence type="ECO:0000313" key="4">
    <source>
        <dbReference type="EMBL" id="ACV11001.1"/>
    </source>
</evidence>
<protein>
    <submittedName>
        <fullName evidence="4">Heat shock protein DnaJ domain protein</fullName>
    </submittedName>
</protein>
<dbReference type="PANTHER" id="PTHR44825:SF1">
    <property type="entry name" value="DNAJ HOMOLOG SUBFAMILY C MEMBER 4"/>
    <property type="match status" value="1"/>
</dbReference>
<evidence type="ECO:0000256" key="2">
    <source>
        <dbReference type="SAM" id="Phobius"/>
    </source>
</evidence>
<dbReference type="Pfam" id="PF00226">
    <property type="entry name" value="DnaJ"/>
    <property type="match status" value="1"/>
</dbReference>
<keyword evidence="2" id="KW-0472">Membrane</keyword>
<keyword evidence="5" id="KW-1185">Reference proteome</keyword>
<sequence>MARTYYEILGVDESASTAEIEAAYRDRLKETHPDVTDDPNATDTVQEVIDARDVLTDEAERARYDRLGHEAYVAGDLTGTATASTSSSTTGRTATQSSRASRSQSTSDPSSVGRDGQARNGTGENPWTEPPNQAGTERAWSSGSGDVAAHPSDPNAVRWSRLFPPGQSVVLLLASFICYPPFLLFSIYPPFPVVINFVVLLCTLVLVGYLISLPEVGILVFGFWGVVTAGAILTGALGVITLPGVLAITATWLPLGLSIVVFRLVR</sequence>
<evidence type="ECO:0000256" key="1">
    <source>
        <dbReference type="SAM" id="MobiDB-lite"/>
    </source>
</evidence>
<dbReference type="PRINTS" id="PR00625">
    <property type="entry name" value="JDOMAIN"/>
</dbReference>
<dbReference type="AlphaFoldDB" id="C7NUA4"/>
<dbReference type="RefSeq" id="WP_015788579.1">
    <property type="nucleotide sequence ID" value="NC_013158.1"/>
</dbReference>
<keyword evidence="2" id="KW-0812">Transmembrane</keyword>
<feature type="domain" description="J" evidence="3">
    <location>
        <begin position="4"/>
        <end position="68"/>
    </location>
</feature>
<feature type="transmembrane region" description="Helical" evidence="2">
    <location>
        <begin position="168"/>
        <end position="188"/>
    </location>
</feature>
<evidence type="ECO:0000313" key="5">
    <source>
        <dbReference type="Proteomes" id="UP000002071"/>
    </source>
</evidence>
<feature type="transmembrane region" description="Helical" evidence="2">
    <location>
        <begin position="246"/>
        <end position="265"/>
    </location>
</feature>
<feature type="compositionally biased region" description="Polar residues" evidence="1">
    <location>
        <begin position="119"/>
        <end position="144"/>
    </location>
</feature>
<dbReference type="SMART" id="SM00271">
    <property type="entry name" value="DnaJ"/>
    <property type="match status" value="1"/>
</dbReference>
<keyword evidence="2" id="KW-1133">Transmembrane helix</keyword>
<dbReference type="EMBL" id="CP001687">
    <property type="protein sequence ID" value="ACV11001.1"/>
    <property type="molecule type" value="Genomic_DNA"/>
</dbReference>
<dbReference type="KEGG" id="hut:Huta_0816"/>
<reference evidence="4 5" key="1">
    <citation type="journal article" date="2009" name="Stand. Genomic Sci.">
        <title>Complete genome sequence of Halorhabdus utahensis type strain (AX-2).</title>
        <authorList>
            <person name="Anderson I."/>
            <person name="Tindall B.J."/>
            <person name="Pomrenke H."/>
            <person name="Goker M."/>
            <person name="Lapidus A."/>
            <person name="Nolan M."/>
            <person name="Copeland A."/>
            <person name="Glavina Del Rio T."/>
            <person name="Chen F."/>
            <person name="Tice H."/>
            <person name="Cheng J.F."/>
            <person name="Lucas S."/>
            <person name="Chertkov O."/>
            <person name="Bruce D."/>
            <person name="Brettin T."/>
            <person name="Detter J.C."/>
            <person name="Han C."/>
            <person name="Goodwin L."/>
            <person name="Land M."/>
            <person name="Hauser L."/>
            <person name="Chang Y.J."/>
            <person name="Jeffries C.D."/>
            <person name="Pitluck S."/>
            <person name="Pati A."/>
            <person name="Mavromatis K."/>
            <person name="Ivanova N."/>
            <person name="Ovchinnikova G."/>
            <person name="Chen A."/>
            <person name="Palaniappan K."/>
            <person name="Chain P."/>
            <person name="Rohde M."/>
            <person name="Bristow J."/>
            <person name="Eisen J.A."/>
            <person name="Markowitz V."/>
            <person name="Hugenholtz P."/>
            <person name="Kyrpides N.C."/>
            <person name="Klenk H.P."/>
        </authorList>
    </citation>
    <scope>NUCLEOTIDE SEQUENCE [LARGE SCALE GENOMIC DNA]</scope>
    <source>
        <strain evidence="5">DSM 12940 / JCM 11049 / AX-2</strain>
    </source>
</reference>
<dbReference type="InterPro" id="IPR001623">
    <property type="entry name" value="DnaJ_domain"/>
</dbReference>
<feature type="region of interest" description="Disordered" evidence="1">
    <location>
        <begin position="80"/>
        <end position="151"/>
    </location>
</feature>
<dbReference type="InterPro" id="IPR036869">
    <property type="entry name" value="J_dom_sf"/>
</dbReference>